<dbReference type="SMART" id="SM00066">
    <property type="entry name" value="GAL4"/>
    <property type="match status" value="1"/>
</dbReference>
<name>A0AAN7C0G6_9PEZI</name>
<dbReference type="InterPro" id="IPR036864">
    <property type="entry name" value="Zn2-C6_fun-type_DNA-bd_sf"/>
</dbReference>
<proteinExistence type="predicted"/>
<evidence type="ECO:0000256" key="3">
    <source>
        <dbReference type="SAM" id="MobiDB-lite"/>
    </source>
</evidence>
<feature type="compositionally biased region" description="Basic residues" evidence="3">
    <location>
        <begin position="56"/>
        <end position="65"/>
    </location>
</feature>
<dbReference type="PANTHER" id="PTHR46910:SF25">
    <property type="entry name" value="ABC-TRANSPORTER-REGULATING TRANSCRIPTION FACTOR"/>
    <property type="match status" value="1"/>
</dbReference>
<dbReference type="GO" id="GO:0008270">
    <property type="term" value="F:zinc ion binding"/>
    <property type="evidence" value="ECO:0007669"/>
    <property type="project" value="InterPro"/>
</dbReference>
<dbReference type="InterPro" id="IPR050987">
    <property type="entry name" value="AtrR-like"/>
</dbReference>
<dbReference type="CDD" id="cd00067">
    <property type="entry name" value="GAL4"/>
    <property type="match status" value="1"/>
</dbReference>
<dbReference type="PANTHER" id="PTHR46910">
    <property type="entry name" value="TRANSCRIPTION FACTOR PDR1"/>
    <property type="match status" value="1"/>
</dbReference>
<accession>A0AAN7C0G6</accession>
<dbReference type="GO" id="GO:0006351">
    <property type="term" value="P:DNA-templated transcription"/>
    <property type="evidence" value="ECO:0007669"/>
    <property type="project" value="InterPro"/>
</dbReference>
<dbReference type="Proteomes" id="UP001303760">
    <property type="component" value="Unassembled WGS sequence"/>
</dbReference>
<reference evidence="5" key="2">
    <citation type="submission" date="2023-05" db="EMBL/GenBank/DDBJ databases">
        <authorList>
            <consortium name="Lawrence Berkeley National Laboratory"/>
            <person name="Steindorff A."/>
            <person name="Hensen N."/>
            <person name="Bonometti L."/>
            <person name="Westerberg I."/>
            <person name="Brannstrom I.O."/>
            <person name="Guillou S."/>
            <person name="Cros-Aarteil S."/>
            <person name="Calhoun S."/>
            <person name="Haridas S."/>
            <person name="Kuo A."/>
            <person name="Mondo S."/>
            <person name="Pangilinan J."/>
            <person name="Riley R."/>
            <person name="Labutti K."/>
            <person name="Andreopoulos B."/>
            <person name="Lipzen A."/>
            <person name="Chen C."/>
            <person name="Yanf M."/>
            <person name="Daum C."/>
            <person name="Ng V."/>
            <person name="Clum A."/>
            <person name="Ohm R."/>
            <person name="Martin F."/>
            <person name="Silar P."/>
            <person name="Natvig D."/>
            <person name="Lalanne C."/>
            <person name="Gautier V."/>
            <person name="Ament-Velasquez S.L."/>
            <person name="Kruys A."/>
            <person name="Hutchinson M.I."/>
            <person name="Powell A.J."/>
            <person name="Barry K."/>
            <person name="Miller A.N."/>
            <person name="Grigoriev I.V."/>
            <person name="Debuchy R."/>
            <person name="Gladieux P."/>
            <person name="Thoren M.H."/>
            <person name="Johannesson H."/>
        </authorList>
    </citation>
    <scope>NUCLEOTIDE SEQUENCE</scope>
    <source>
        <strain evidence="5">CBS 532.94</strain>
    </source>
</reference>
<keyword evidence="2" id="KW-0539">Nucleus</keyword>
<evidence type="ECO:0000259" key="4">
    <source>
        <dbReference type="PROSITE" id="PS50048"/>
    </source>
</evidence>
<organism evidence="5 6">
    <name type="scientific">Achaetomium macrosporum</name>
    <dbReference type="NCBI Taxonomy" id="79813"/>
    <lineage>
        <taxon>Eukaryota</taxon>
        <taxon>Fungi</taxon>
        <taxon>Dikarya</taxon>
        <taxon>Ascomycota</taxon>
        <taxon>Pezizomycotina</taxon>
        <taxon>Sordariomycetes</taxon>
        <taxon>Sordariomycetidae</taxon>
        <taxon>Sordariales</taxon>
        <taxon>Chaetomiaceae</taxon>
        <taxon>Achaetomium</taxon>
    </lineage>
</organism>
<dbReference type="InterPro" id="IPR001138">
    <property type="entry name" value="Zn2Cys6_DnaBD"/>
</dbReference>
<dbReference type="Gene3D" id="4.10.240.10">
    <property type="entry name" value="Zn(2)-C6 fungal-type DNA-binding domain"/>
    <property type="match status" value="1"/>
</dbReference>
<dbReference type="SUPFAM" id="SSF57701">
    <property type="entry name" value="Zn2/Cys6 DNA-binding domain"/>
    <property type="match status" value="1"/>
</dbReference>
<protein>
    <recommendedName>
        <fullName evidence="4">Zn(2)-C6 fungal-type domain-containing protein</fullName>
    </recommendedName>
</protein>
<keyword evidence="6" id="KW-1185">Reference proteome</keyword>
<comment type="caution">
    <text evidence="5">The sequence shown here is derived from an EMBL/GenBank/DDBJ whole genome shotgun (WGS) entry which is preliminary data.</text>
</comment>
<evidence type="ECO:0000256" key="2">
    <source>
        <dbReference type="ARBA" id="ARBA00023242"/>
    </source>
</evidence>
<dbReference type="InterPro" id="IPR007219">
    <property type="entry name" value="XnlR_reg_dom"/>
</dbReference>
<evidence type="ECO:0000313" key="6">
    <source>
        <dbReference type="Proteomes" id="UP001303760"/>
    </source>
</evidence>
<dbReference type="PROSITE" id="PS00463">
    <property type="entry name" value="ZN2_CY6_FUNGAL_1"/>
    <property type="match status" value="1"/>
</dbReference>
<dbReference type="AlphaFoldDB" id="A0AAN7C0G6"/>
<gene>
    <name evidence="5" type="ORF">C8A03DRAFT_39386</name>
</gene>
<reference evidence="5" key="1">
    <citation type="journal article" date="2023" name="Mol. Phylogenet. Evol.">
        <title>Genome-scale phylogeny and comparative genomics of the fungal order Sordariales.</title>
        <authorList>
            <person name="Hensen N."/>
            <person name="Bonometti L."/>
            <person name="Westerberg I."/>
            <person name="Brannstrom I.O."/>
            <person name="Guillou S."/>
            <person name="Cros-Aarteil S."/>
            <person name="Calhoun S."/>
            <person name="Haridas S."/>
            <person name="Kuo A."/>
            <person name="Mondo S."/>
            <person name="Pangilinan J."/>
            <person name="Riley R."/>
            <person name="LaButti K."/>
            <person name="Andreopoulos B."/>
            <person name="Lipzen A."/>
            <person name="Chen C."/>
            <person name="Yan M."/>
            <person name="Daum C."/>
            <person name="Ng V."/>
            <person name="Clum A."/>
            <person name="Steindorff A."/>
            <person name="Ohm R.A."/>
            <person name="Martin F."/>
            <person name="Silar P."/>
            <person name="Natvig D.O."/>
            <person name="Lalanne C."/>
            <person name="Gautier V."/>
            <person name="Ament-Velasquez S.L."/>
            <person name="Kruys A."/>
            <person name="Hutchinson M.I."/>
            <person name="Powell A.J."/>
            <person name="Barry K."/>
            <person name="Miller A.N."/>
            <person name="Grigoriev I.V."/>
            <person name="Debuchy R."/>
            <person name="Gladieux P."/>
            <person name="Hiltunen Thoren M."/>
            <person name="Johannesson H."/>
        </authorList>
    </citation>
    <scope>NUCLEOTIDE SEQUENCE</scope>
    <source>
        <strain evidence="5">CBS 532.94</strain>
    </source>
</reference>
<sequence length="339" mass="36594">MDQSGQPPIALSKPSRILIACGRCKAHKHRCDGGKPKCGNCAVRGAECDYAAVRRTRGPGKKNKKGAGTVAAANPPSGLPEPPRMPWSLPGGQPTEPTTASNSPPKTRTNAPSNWIPISADSLLSSVYEHRTTVARQIDEVIAGRRKYTPLLPRHIASRLIQNSFDAIMADYPLLDLHSFVTLVDEQYAACSTESDPADNPARWALVNAVFALALRFKIAPAAQDELAMYPRAFYRNAAAVLPELVLQDSSLLSIQALLAMAMFAQATFSDNSPSSVVMLVSNASRQVELLLQRARQGPLVLDATEEAQFRRVYGIASALEARAAQRYRVRPLLQAGGG</sequence>
<keyword evidence="1" id="KW-0479">Metal-binding</keyword>
<evidence type="ECO:0000256" key="1">
    <source>
        <dbReference type="ARBA" id="ARBA00022723"/>
    </source>
</evidence>
<dbReference type="GO" id="GO:0000981">
    <property type="term" value="F:DNA-binding transcription factor activity, RNA polymerase II-specific"/>
    <property type="evidence" value="ECO:0007669"/>
    <property type="project" value="InterPro"/>
</dbReference>
<feature type="region of interest" description="Disordered" evidence="3">
    <location>
        <begin position="56"/>
        <end position="114"/>
    </location>
</feature>
<evidence type="ECO:0000313" key="5">
    <source>
        <dbReference type="EMBL" id="KAK4232945.1"/>
    </source>
</evidence>
<dbReference type="GO" id="GO:0003677">
    <property type="term" value="F:DNA binding"/>
    <property type="evidence" value="ECO:0007669"/>
    <property type="project" value="InterPro"/>
</dbReference>
<feature type="domain" description="Zn(2)-C6 fungal-type" evidence="4">
    <location>
        <begin position="20"/>
        <end position="50"/>
    </location>
</feature>
<dbReference type="Pfam" id="PF00172">
    <property type="entry name" value="Zn_clus"/>
    <property type="match status" value="1"/>
</dbReference>
<feature type="compositionally biased region" description="Polar residues" evidence="3">
    <location>
        <begin position="95"/>
        <end position="113"/>
    </location>
</feature>
<dbReference type="CDD" id="cd12148">
    <property type="entry name" value="fungal_TF_MHR"/>
    <property type="match status" value="1"/>
</dbReference>
<dbReference type="PROSITE" id="PS50048">
    <property type="entry name" value="ZN2_CY6_FUNGAL_2"/>
    <property type="match status" value="1"/>
</dbReference>
<dbReference type="Pfam" id="PF04082">
    <property type="entry name" value="Fungal_trans"/>
    <property type="match status" value="1"/>
</dbReference>
<dbReference type="EMBL" id="MU860752">
    <property type="protein sequence ID" value="KAK4232945.1"/>
    <property type="molecule type" value="Genomic_DNA"/>
</dbReference>